<dbReference type="PANTHER" id="PTHR21660:SF1">
    <property type="entry name" value="ACYL-COENZYME A THIOESTERASE 13"/>
    <property type="match status" value="1"/>
</dbReference>
<reference evidence="4" key="1">
    <citation type="journal article" date="2022" name="Arch. Microbiol.">
        <title>Microbulbifer okhotskensis sp. nov., isolated from a deep bottom sediment of the Okhotsk Sea.</title>
        <authorList>
            <person name="Romanenko L."/>
            <person name="Kurilenko V."/>
            <person name="Otstavnykh N."/>
            <person name="Velansky P."/>
            <person name="Isaeva M."/>
            <person name="Mikhailov V."/>
        </authorList>
    </citation>
    <scope>NUCLEOTIDE SEQUENCE</scope>
    <source>
        <strain evidence="4">OS29</strain>
    </source>
</reference>
<dbReference type="AlphaFoldDB" id="A0A9X2ESW4"/>
<feature type="domain" description="Thioesterase" evidence="3">
    <location>
        <begin position="251"/>
        <end position="324"/>
    </location>
</feature>
<dbReference type="Pfam" id="PF03061">
    <property type="entry name" value="4HBT"/>
    <property type="match status" value="2"/>
</dbReference>
<proteinExistence type="inferred from homology"/>
<protein>
    <submittedName>
        <fullName evidence="4">PaaI family thioesterase</fullName>
    </submittedName>
</protein>
<dbReference type="InterPro" id="IPR039298">
    <property type="entry name" value="ACOT13"/>
</dbReference>
<sequence length="364" mass="39223">MTNITDEIHRGAICDLRALQQSGLDTFKRYIRGSLPGPPFWRLTGMMPTEAGLGKATYSMPITPWLADGTGIYWGGIYAMFADAPLASAIWTTLPAGKVLSTSELNMCFIRPITTSTQNIVGRATTIHSGSQVGLSSIQINDQDGRTLAFGSTRCLVADFPVNPDQELPVPDLGPTDPPDPYLRPAPKTFFCDMAHLSEQVPIELQRNTINDGRSHPIWMLTGYRAIEVENGRCISTMPSSPWFSNGTLSIYGGLLAWAADFTMGGAVYSTLPAGSIFATLDMHIRFARPAKLNSGDLILEAQVLHRGRQLRVSSCNIDTPSGKRVAIATGSALVIPGGAQMLSDGKQPDEIIATATSGRPWTP</sequence>
<dbReference type="EMBL" id="JALBWM010000051">
    <property type="protein sequence ID" value="MCO1335153.1"/>
    <property type="molecule type" value="Genomic_DNA"/>
</dbReference>
<dbReference type="RefSeq" id="WP_252467935.1">
    <property type="nucleotide sequence ID" value="NZ_JALBWM010000051.1"/>
</dbReference>
<dbReference type="GO" id="GO:0047617">
    <property type="term" value="F:fatty acyl-CoA hydrolase activity"/>
    <property type="evidence" value="ECO:0007669"/>
    <property type="project" value="InterPro"/>
</dbReference>
<dbReference type="Gene3D" id="3.10.129.10">
    <property type="entry name" value="Hotdog Thioesterase"/>
    <property type="match status" value="2"/>
</dbReference>
<evidence type="ECO:0000259" key="3">
    <source>
        <dbReference type="Pfam" id="PF03061"/>
    </source>
</evidence>
<dbReference type="InterPro" id="IPR003736">
    <property type="entry name" value="PAAI_dom"/>
</dbReference>
<dbReference type="InterPro" id="IPR029069">
    <property type="entry name" value="HotDog_dom_sf"/>
</dbReference>
<dbReference type="CDD" id="cd03443">
    <property type="entry name" value="PaaI_thioesterase"/>
    <property type="match status" value="2"/>
</dbReference>
<evidence type="ECO:0000256" key="1">
    <source>
        <dbReference type="ARBA" id="ARBA00008324"/>
    </source>
</evidence>
<comment type="similarity">
    <text evidence="1">Belongs to the thioesterase PaaI family.</text>
</comment>
<dbReference type="PANTHER" id="PTHR21660">
    <property type="entry name" value="THIOESTERASE SUPERFAMILY MEMBER-RELATED"/>
    <property type="match status" value="1"/>
</dbReference>
<dbReference type="NCBIfam" id="TIGR00369">
    <property type="entry name" value="unchar_dom_1"/>
    <property type="match status" value="2"/>
</dbReference>
<evidence type="ECO:0000313" key="5">
    <source>
        <dbReference type="Proteomes" id="UP001139028"/>
    </source>
</evidence>
<evidence type="ECO:0000256" key="2">
    <source>
        <dbReference type="ARBA" id="ARBA00022801"/>
    </source>
</evidence>
<dbReference type="Proteomes" id="UP001139028">
    <property type="component" value="Unassembled WGS sequence"/>
</dbReference>
<dbReference type="InterPro" id="IPR006683">
    <property type="entry name" value="Thioestr_dom"/>
</dbReference>
<keyword evidence="2" id="KW-0378">Hydrolase</keyword>
<dbReference type="SUPFAM" id="SSF54637">
    <property type="entry name" value="Thioesterase/thiol ester dehydrase-isomerase"/>
    <property type="match status" value="2"/>
</dbReference>
<keyword evidence="5" id="KW-1185">Reference proteome</keyword>
<gene>
    <name evidence="4" type="ORF">MO867_12505</name>
</gene>
<name>A0A9X2ESW4_9GAMM</name>
<comment type="caution">
    <text evidence="4">The sequence shown here is derived from an EMBL/GenBank/DDBJ whole genome shotgun (WGS) entry which is preliminary data.</text>
</comment>
<feature type="domain" description="Thioesterase" evidence="3">
    <location>
        <begin position="71"/>
        <end position="148"/>
    </location>
</feature>
<organism evidence="4 5">
    <name type="scientific">Microbulbifer okhotskensis</name>
    <dbReference type="NCBI Taxonomy" id="2926617"/>
    <lineage>
        <taxon>Bacteria</taxon>
        <taxon>Pseudomonadati</taxon>
        <taxon>Pseudomonadota</taxon>
        <taxon>Gammaproteobacteria</taxon>
        <taxon>Cellvibrionales</taxon>
        <taxon>Microbulbiferaceae</taxon>
        <taxon>Microbulbifer</taxon>
    </lineage>
</organism>
<accession>A0A9X2ESW4</accession>
<evidence type="ECO:0000313" key="4">
    <source>
        <dbReference type="EMBL" id="MCO1335153.1"/>
    </source>
</evidence>